<evidence type="ECO:0000259" key="8">
    <source>
        <dbReference type="PROSITE" id="PS50893"/>
    </source>
</evidence>
<dbReference type="AlphaFoldDB" id="A0AAW4KW93"/>
<feature type="transmembrane region" description="Helical" evidence="7">
    <location>
        <begin position="144"/>
        <end position="163"/>
    </location>
</feature>
<dbReference type="GO" id="GO:0042883">
    <property type="term" value="P:cysteine transport"/>
    <property type="evidence" value="ECO:0007669"/>
    <property type="project" value="InterPro"/>
</dbReference>
<evidence type="ECO:0000313" key="10">
    <source>
        <dbReference type="EMBL" id="MBT0662868.1"/>
    </source>
</evidence>
<dbReference type="InterPro" id="IPR011527">
    <property type="entry name" value="ABC1_TM_dom"/>
</dbReference>
<dbReference type="InterPro" id="IPR036640">
    <property type="entry name" value="ABC1_TM_sf"/>
</dbReference>
<comment type="caution">
    <text evidence="10">The sequence shown here is derived from an EMBL/GenBank/DDBJ whole genome shotgun (WGS) entry which is preliminary data.</text>
</comment>
<name>A0AAW4KW93_9BACT</name>
<dbReference type="Gene3D" id="3.40.50.300">
    <property type="entry name" value="P-loop containing nucleotide triphosphate hydrolases"/>
    <property type="match status" value="1"/>
</dbReference>
<dbReference type="PROSITE" id="PS50929">
    <property type="entry name" value="ABC_TM1F"/>
    <property type="match status" value="1"/>
</dbReference>
<feature type="transmembrane region" description="Helical" evidence="7">
    <location>
        <begin position="66"/>
        <end position="87"/>
    </location>
</feature>
<feature type="domain" description="ABC transmembrane type-1" evidence="9">
    <location>
        <begin position="29"/>
        <end position="312"/>
    </location>
</feature>
<organism evidence="10 11">
    <name type="scientific">Geoanaerobacter pelophilus</name>
    <dbReference type="NCBI Taxonomy" id="60036"/>
    <lineage>
        <taxon>Bacteria</taxon>
        <taxon>Pseudomonadati</taxon>
        <taxon>Thermodesulfobacteriota</taxon>
        <taxon>Desulfuromonadia</taxon>
        <taxon>Geobacterales</taxon>
        <taxon>Geobacteraceae</taxon>
        <taxon>Geoanaerobacter</taxon>
    </lineage>
</organism>
<dbReference type="InterPro" id="IPR014216">
    <property type="entry name" value="ABC_transptr_CydD"/>
</dbReference>
<dbReference type="PANTHER" id="PTHR24221:SF590">
    <property type="entry name" value="COMPONENT LINKED WITH THE ASSEMBLY OF CYTOCHROME' TRANSPORT TRANSMEMBRANE ATP-BINDING PROTEIN ABC TRANSPORTER CYDD-RELATED"/>
    <property type="match status" value="1"/>
</dbReference>
<dbReference type="RefSeq" id="WP_214169661.1">
    <property type="nucleotide sequence ID" value="NZ_JAHCVJ010000001.1"/>
</dbReference>
<dbReference type="SUPFAM" id="SSF90123">
    <property type="entry name" value="ABC transporter transmembrane region"/>
    <property type="match status" value="1"/>
</dbReference>
<dbReference type="GO" id="GO:0005524">
    <property type="term" value="F:ATP binding"/>
    <property type="evidence" value="ECO:0007669"/>
    <property type="project" value="UniProtKB-KW"/>
</dbReference>
<feature type="transmembrane region" description="Helical" evidence="7">
    <location>
        <begin position="249"/>
        <end position="275"/>
    </location>
</feature>
<feature type="transmembrane region" description="Helical" evidence="7">
    <location>
        <begin position="28"/>
        <end position="46"/>
    </location>
</feature>
<dbReference type="SUPFAM" id="SSF52540">
    <property type="entry name" value="P-loop containing nucleoside triphosphate hydrolases"/>
    <property type="match status" value="1"/>
</dbReference>
<sequence>MTEPILEHQEVEPEAWLRHQARLVRRSLAIAIIIGVVGGLLIIAQARALATACHALVITTTHRQNILPLIVTIALLALLRGACAYLAEKQVVRAATEVKQQIISRLYRRLQLLLPAGVAGEDAGTLAEIVTSGVEGVESYLTRFLPHLVLAALLPLLILIVIVPLEWRAGLVLLFSAPFIPLLMVLIGKGAQRLNQQQWGELTRMAGHLLDLVQGLPDLKIFGAARREAAMVAEVSDQYRRSTMAVLRVAFLSALMLEFFATVGTALVAVITGFMLLSGKLALIDGLFILLLAPEFYLPLRTLGLSWHSRMNGTAAAARIVPLLLRPLPQQESGVLPPPNTPPGLCLENVTFRYGGERGGIRDISVKIPGASLTAIVGESGSGKSTLARVLLGLSAPEQGRVLVDGLDLNSFEQRRWRERLAWVAQRPFFSAASIRDNLLTAASAASDDELMTALDAAALADVVRRLPQGLDTMLGDRGAGLSGGELRRLALARLMLRNPLLVVLDEPTAGLDLENERLLLDTIERLAVGRTMIIISHSEEALRSCDHLVRLADGRLAAMTAQTGMAEVMA</sequence>
<dbReference type="GO" id="GO:0005886">
    <property type="term" value="C:plasma membrane"/>
    <property type="evidence" value="ECO:0007669"/>
    <property type="project" value="UniProtKB-SubCell"/>
</dbReference>
<dbReference type="CDD" id="cd03228">
    <property type="entry name" value="ABCC_MRP_Like"/>
    <property type="match status" value="1"/>
</dbReference>
<gene>
    <name evidence="10" type="primary">cydD</name>
    <name evidence="10" type="ORF">KI809_01015</name>
</gene>
<dbReference type="PROSITE" id="PS50893">
    <property type="entry name" value="ABC_TRANSPORTER_2"/>
    <property type="match status" value="1"/>
</dbReference>
<keyword evidence="5 7" id="KW-1133">Transmembrane helix</keyword>
<dbReference type="InterPro" id="IPR027417">
    <property type="entry name" value="P-loop_NTPase"/>
</dbReference>
<feature type="domain" description="ABC transporter" evidence="8">
    <location>
        <begin position="345"/>
        <end position="571"/>
    </location>
</feature>
<dbReference type="Gene3D" id="1.20.1560.10">
    <property type="entry name" value="ABC transporter type 1, transmembrane domain"/>
    <property type="match status" value="1"/>
</dbReference>
<dbReference type="Pfam" id="PF00005">
    <property type="entry name" value="ABC_tran"/>
    <property type="match status" value="1"/>
</dbReference>
<protein>
    <submittedName>
        <fullName evidence="10">Thiol reductant ABC exporter subunit CydD</fullName>
    </submittedName>
</protein>
<dbReference type="PROSITE" id="PS00211">
    <property type="entry name" value="ABC_TRANSPORTER_1"/>
    <property type="match status" value="1"/>
</dbReference>
<dbReference type="InterPro" id="IPR003593">
    <property type="entry name" value="AAA+_ATPase"/>
</dbReference>
<dbReference type="PANTHER" id="PTHR24221">
    <property type="entry name" value="ATP-BINDING CASSETTE SUB-FAMILY B"/>
    <property type="match status" value="1"/>
</dbReference>
<dbReference type="InterPro" id="IPR039421">
    <property type="entry name" value="Type_1_exporter"/>
</dbReference>
<evidence type="ECO:0000256" key="5">
    <source>
        <dbReference type="ARBA" id="ARBA00022989"/>
    </source>
</evidence>
<proteinExistence type="predicted"/>
<dbReference type="EMBL" id="JAHCVJ010000001">
    <property type="protein sequence ID" value="MBT0662868.1"/>
    <property type="molecule type" value="Genomic_DNA"/>
</dbReference>
<dbReference type="GO" id="GO:0016887">
    <property type="term" value="F:ATP hydrolysis activity"/>
    <property type="evidence" value="ECO:0007669"/>
    <property type="project" value="InterPro"/>
</dbReference>
<keyword evidence="4" id="KW-0067">ATP-binding</keyword>
<comment type="subcellular location">
    <subcellularLocation>
        <location evidence="1">Cell membrane</location>
        <topology evidence="1">Multi-pass membrane protein</topology>
    </subcellularLocation>
</comment>
<evidence type="ECO:0000259" key="9">
    <source>
        <dbReference type="PROSITE" id="PS50929"/>
    </source>
</evidence>
<evidence type="ECO:0000256" key="1">
    <source>
        <dbReference type="ARBA" id="ARBA00004651"/>
    </source>
</evidence>
<keyword evidence="6 7" id="KW-0472">Membrane</keyword>
<dbReference type="SMART" id="SM00382">
    <property type="entry name" value="AAA"/>
    <property type="match status" value="1"/>
</dbReference>
<dbReference type="InterPro" id="IPR017871">
    <property type="entry name" value="ABC_transporter-like_CS"/>
</dbReference>
<reference evidence="10 11" key="1">
    <citation type="submission" date="2021-05" db="EMBL/GenBank/DDBJ databases">
        <title>The draft genome of Geobacter pelophilus DSM 12255.</title>
        <authorList>
            <person name="Xu Z."/>
            <person name="Masuda Y."/>
            <person name="Itoh H."/>
            <person name="Senoo K."/>
        </authorList>
    </citation>
    <scope>NUCLEOTIDE SEQUENCE [LARGE SCALE GENOMIC DNA]</scope>
    <source>
        <strain evidence="10 11">DSM 12255</strain>
    </source>
</reference>
<accession>A0AAW4KW93</accession>
<feature type="transmembrane region" description="Helical" evidence="7">
    <location>
        <begin position="169"/>
        <end position="188"/>
    </location>
</feature>
<keyword evidence="2 7" id="KW-0812">Transmembrane</keyword>
<evidence type="ECO:0000256" key="2">
    <source>
        <dbReference type="ARBA" id="ARBA00022692"/>
    </source>
</evidence>
<evidence type="ECO:0000256" key="6">
    <source>
        <dbReference type="ARBA" id="ARBA00023136"/>
    </source>
</evidence>
<dbReference type="NCBIfam" id="TIGR02857">
    <property type="entry name" value="CydD"/>
    <property type="match status" value="1"/>
</dbReference>
<keyword evidence="11" id="KW-1185">Reference proteome</keyword>
<keyword evidence="3" id="KW-0547">Nucleotide-binding</keyword>
<evidence type="ECO:0000256" key="4">
    <source>
        <dbReference type="ARBA" id="ARBA00022840"/>
    </source>
</evidence>
<evidence type="ECO:0000256" key="3">
    <source>
        <dbReference type="ARBA" id="ARBA00022741"/>
    </source>
</evidence>
<dbReference type="InterPro" id="IPR003439">
    <property type="entry name" value="ABC_transporter-like_ATP-bd"/>
</dbReference>
<evidence type="ECO:0000256" key="7">
    <source>
        <dbReference type="SAM" id="Phobius"/>
    </source>
</evidence>
<dbReference type="Proteomes" id="UP000811899">
    <property type="component" value="Unassembled WGS sequence"/>
</dbReference>
<dbReference type="CDD" id="cd18584">
    <property type="entry name" value="ABC_6TM_AarD_CydD"/>
    <property type="match status" value="1"/>
</dbReference>
<dbReference type="GO" id="GO:0140359">
    <property type="term" value="F:ABC-type transporter activity"/>
    <property type="evidence" value="ECO:0007669"/>
    <property type="project" value="InterPro"/>
</dbReference>
<evidence type="ECO:0000313" key="11">
    <source>
        <dbReference type="Proteomes" id="UP000811899"/>
    </source>
</evidence>
<dbReference type="Pfam" id="PF00664">
    <property type="entry name" value="ABC_membrane"/>
    <property type="match status" value="1"/>
</dbReference>